<reference evidence="6" key="1">
    <citation type="submission" date="2025-08" db="UniProtKB">
        <authorList>
            <consortium name="Ensembl"/>
        </authorList>
    </citation>
    <scope>IDENTIFICATION</scope>
</reference>
<dbReference type="InterPro" id="IPR003591">
    <property type="entry name" value="Leu-rich_rpt_typical-subtyp"/>
</dbReference>
<evidence type="ECO:0000313" key="6">
    <source>
        <dbReference type="Ensembl" id="ENSCCRP00000155148.1"/>
    </source>
</evidence>
<dbReference type="InterPro" id="IPR001611">
    <property type="entry name" value="Leu-rich_rpt"/>
</dbReference>
<organism evidence="6 7">
    <name type="scientific">Cyprinus carpio carpio</name>
    <dbReference type="NCBI Taxonomy" id="630221"/>
    <lineage>
        <taxon>Eukaryota</taxon>
        <taxon>Metazoa</taxon>
        <taxon>Chordata</taxon>
        <taxon>Craniata</taxon>
        <taxon>Vertebrata</taxon>
        <taxon>Euteleostomi</taxon>
        <taxon>Actinopterygii</taxon>
        <taxon>Neopterygii</taxon>
        <taxon>Teleostei</taxon>
        <taxon>Ostariophysi</taxon>
        <taxon>Cypriniformes</taxon>
        <taxon>Cyprinidae</taxon>
        <taxon>Cyprininae</taxon>
        <taxon>Cyprinus</taxon>
    </lineage>
</organism>
<keyword evidence="3" id="KW-0175">Coiled coil</keyword>
<dbReference type="PROSITE" id="PS50021">
    <property type="entry name" value="CH"/>
    <property type="match status" value="1"/>
</dbReference>
<evidence type="ECO:0000256" key="4">
    <source>
        <dbReference type="SAM" id="MobiDB-lite"/>
    </source>
</evidence>
<feature type="compositionally biased region" description="Acidic residues" evidence="4">
    <location>
        <begin position="470"/>
        <end position="479"/>
    </location>
</feature>
<dbReference type="SUPFAM" id="SSF47576">
    <property type="entry name" value="Calponin-homology domain, CH-domain"/>
    <property type="match status" value="1"/>
</dbReference>
<dbReference type="Pfam" id="PF13855">
    <property type="entry name" value="LRR_8"/>
    <property type="match status" value="2"/>
</dbReference>
<name>A0A9J8BEZ9_CYPCA</name>
<dbReference type="PANTHER" id="PTHR48051">
    <property type="match status" value="1"/>
</dbReference>
<dbReference type="AlphaFoldDB" id="A0A9J8BEZ9"/>
<dbReference type="SMART" id="SM00369">
    <property type="entry name" value="LRR_TYP"/>
    <property type="match status" value="5"/>
</dbReference>
<dbReference type="GeneTree" id="ENSGT00940000159528"/>
<dbReference type="InterPro" id="IPR032675">
    <property type="entry name" value="LRR_dom_sf"/>
</dbReference>
<feature type="compositionally biased region" description="Polar residues" evidence="4">
    <location>
        <begin position="328"/>
        <end position="337"/>
    </location>
</feature>
<feature type="compositionally biased region" description="Low complexity" evidence="4">
    <location>
        <begin position="489"/>
        <end position="499"/>
    </location>
</feature>
<evidence type="ECO:0000256" key="2">
    <source>
        <dbReference type="ARBA" id="ARBA00022737"/>
    </source>
</evidence>
<dbReference type="SMART" id="SM00033">
    <property type="entry name" value="CH"/>
    <property type="match status" value="1"/>
</dbReference>
<keyword evidence="1" id="KW-0433">Leucine-rich repeat</keyword>
<dbReference type="InterPro" id="IPR001715">
    <property type="entry name" value="CH_dom"/>
</dbReference>
<dbReference type="InterPro" id="IPR036872">
    <property type="entry name" value="CH_dom_sf"/>
</dbReference>
<feature type="region of interest" description="Disordered" evidence="4">
    <location>
        <begin position="467"/>
        <end position="499"/>
    </location>
</feature>
<evidence type="ECO:0000256" key="3">
    <source>
        <dbReference type="SAM" id="Coils"/>
    </source>
</evidence>
<evidence type="ECO:0000313" key="7">
    <source>
        <dbReference type="Proteomes" id="UP001108240"/>
    </source>
</evidence>
<evidence type="ECO:0000256" key="1">
    <source>
        <dbReference type="ARBA" id="ARBA00022614"/>
    </source>
</evidence>
<reference evidence="6" key="2">
    <citation type="submission" date="2025-09" db="UniProtKB">
        <authorList>
            <consortium name="Ensembl"/>
        </authorList>
    </citation>
    <scope>IDENTIFICATION</scope>
</reference>
<keyword evidence="2" id="KW-0677">Repeat</keyword>
<dbReference type="InterPro" id="IPR050216">
    <property type="entry name" value="LRR_domain-containing"/>
</dbReference>
<dbReference type="FunFam" id="3.80.10.10:FF:000007">
    <property type="entry name" value="Leucine-rich repeat and calponin homology domain-containing protein 1 isoform 3"/>
    <property type="match status" value="1"/>
</dbReference>
<dbReference type="Gene3D" id="1.10.418.10">
    <property type="entry name" value="Calponin-like domain"/>
    <property type="match status" value="1"/>
</dbReference>
<feature type="coiled-coil region" evidence="3">
    <location>
        <begin position="523"/>
        <end position="550"/>
    </location>
</feature>
<feature type="compositionally biased region" description="Basic and acidic residues" evidence="4">
    <location>
        <begin position="651"/>
        <end position="670"/>
    </location>
</feature>
<dbReference type="PANTHER" id="PTHR48051:SF38">
    <property type="entry name" value="LEUCINE RICH REPEATS AND CALPONIN HOMOLOGY DOMAIN CONTAINING 1"/>
    <property type="match status" value="1"/>
</dbReference>
<dbReference type="Ensembl" id="ENSCCRT00000179096.1">
    <property type="protein sequence ID" value="ENSCCRP00000155148.1"/>
    <property type="gene ID" value="ENSCCRG00000068869.1"/>
</dbReference>
<accession>A0A9J8BEZ9</accession>
<dbReference type="GO" id="GO:0005737">
    <property type="term" value="C:cytoplasm"/>
    <property type="evidence" value="ECO:0007669"/>
    <property type="project" value="TreeGrafter"/>
</dbReference>
<dbReference type="PROSITE" id="PS51450">
    <property type="entry name" value="LRR"/>
    <property type="match status" value="1"/>
</dbReference>
<dbReference type="Pfam" id="PF00307">
    <property type="entry name" value="CH"/>
    <property type="match status" value="1"/>
</dbReference>
<dbReference type="SMART" id="SM00364">
    <property type="entry name" value="LRR_BAC"/>
    <property type="match status" value="5"/>
</dbReference>
<keyword evidence="7" id="KW-1185">Reference proteome</keyword>
<feature type="domain" description="Calponin-homology (CH)" evidence="5">
    <location>
        <begin position="533"/>
        <end position="646"/>
    </location>
</feature>
<feature type="region of interest" description="Disordered" evidence="4">
    <location>
        <begin position="287"/>
        <end position="366"/>
    </location>
</feature>
<proteinExistence type="predicted"/>
<sequence length="710" mass="78793">MATLGPEPRPHSQLPSAALQANLSGLGSSTNLPLNRGLERALEDAASSGFLNLSTRKLKEFPRTASNYDLTDTVEADLSKNRLIDIPSEVCHLVSLETLNLYHNCIKSIPDTTISLQSLTYLNISRNQLSVLPACVCGLPLRVLNASNNKLNALPESIGQLTNLMELDVSCNEITALPRHIGQLKALRELNVHRNLLCVLPEDVADLPLVKFDFSCNKVSTIPVCYRKMTQLQSLQLENNPLQSPPAQICMKGKIHVFKYLAMEACRSDKMADALYLPVTDRLSLTRPMNGSTEDIDQHKKLDSDSGVGSDNGDKRLSATEPSDEDSFSLNVPMTNITEEEGLSKDDSSEHISALTADRSSSESLKEQLGYRDSTLSSPFISYIKGRGADFDEPLRIEEDTNWASVQTSKVNMINQLKEAVEMLQDPNRVNMNSDLSSIKLYPVEMVTVDESLNGQESVECQATPKGDVIDQEGSDDCCENQVTKSEDTTPVSSPTLSSPPFGLKPRSVFFRTHKTLESVDPQFTMRRKMEQLREELELIEQLRESIESRLKVVLPEDLGSSLMDGVVLCHLVNHIRPRSVASIHVPSPAVPKLSMAKCRRNVENFLDACREMGVPESSLCSAYDVLQFNLRPLWAVVAALLMVESTGTRQKEGKVESGREKETEVKKLIPESTQTPPPSWQIWDLIGSSLLHVFCLVMLFVAYSWSEFK</sequence>
<feature type="region of interest" description="Disordered" evidence="4">
    <location>
        <begin position="651"/>
        <end position="677"/>
    </location>
</feature>
<dbReference type="SUPFAM" id="SSF52058">
    <property type="entry name" value="L domain-like"/>
    <property type="match status" value="1"/>
</dbReference>
<evidence type="ECO:0000259" key="5">
    <source>
        <dbReference type="PROSITE" id="PS50021"/>
    </source>
</evidence>
<dbReference type="Gene3D" id="3.80.10.10">
    <property type="entry name" value="Ribonuclease Inhibitor"/>
    <property type="match status" value="2"/>
</dbReference>
<dbReference type="Proteomes" id="UP001108240">
    <property type="component" value="Unplaced"/>
</dbReference>
<protein>
    <submittedName>
        <fullName evidence="6">Leucine rich repeats and calponin homology domain containing 1</fullName>
    </submittedName>
</protein>